<keyword evidence="2 3" id="KW-0472">Membrane</keyword>
<evidence type="ECO:0000313" key="5">
    <source>
        <dbReference type="Proteomes" id="UP000594638"/>
    </source>
</evidence>
<dbReference type="OrthoDB" id="748092at2759"/>
<dbReference type="EMBL" id="CACTIH010003697">
    <property type="protein sequence ID" value="CAA2982470.1"/>
    <property type="molecule type" value="Genomic_DNA"/>
</dbReference>
<evidence type="ECO:0000313" key="4">
    <source>
        <dbReference type="EMBL" id="CAA2982470.1"/>
    </source>
</evidence>
<evidence type="ECO:0000256" key="3">
    <source>
        <dbReference type="SAM" id="Phobius"/>
    </source>
</evidence>
<comment type="caution">
    <text evidence="4">The sequence shown here is derived from an EMBL/GenBank/DDBJ whole genome shotgun (WGS) entry which is preliminary data.</text>
</comment>
<sequence length="227" mass="25733">MITKKNSKFSVYFSFKKCSIFVFIYIFLIILLLGNIAAVVLLILKPRMPVFSLQKIDVESYKIDVNNSDQNIFVSSVSYLILDAENPNKVRLSYGPSRFHVLSEGLVIGLIRIPQFHQPPLSKNVSVQMQLSFECMNISHMIASARNSSKDSNIFQIKISGEIRAQVGILNITFPKLKIALDCEISTSHLSLRDEVYSMRWIKNNNMISLPLNSNAFSYKCSLGILM</sequence>
<dbReference type="GO" id="GO:0005886">
    <property type="term" value="C:plasma membrane"/>
    <property type="evidence" value="ECO:0007669"/>
    <property type="project" value="TreeGrafter"/>
</dbReference>
<dbReference type="InterPro" id="IPR044839">
    <property type="entry name" value="NDR1-like"/>
</dbReference>
<protein>
    <submittedName>
        <fullName evidence="4">Late embryogenesis abundant hydroxyproline-rich glyco family</fullName>
    </submittedName>
</protein>
<keyword evidence="3" id="KW-1133">Transmembrane helix</keyword>
<feature type="transmembrane region" description="Helical" evidence="3">
    <location>
        <begin position="20"/>
        <end position="44"/>
    </location>
</feature>
<dbReference type="AlphaFoldDB" id="A0A8S0RT00"/>
<dbReference type="GO" id="GO:0098542">
    <property type="term" value="P:defense response to other organism"/>
    <property type="evidence" value="ECO:0007669"/>
    <property type="project" value="InterPro"/>
</dbReference>
<reference evidence="4 5" key="1">
    <citation type="submission" date="2019-12" db="EMBL/GenBank/DDBJ databases">
        <authorList>
            <person name="Alioto T."/>
            <person name="Alioto T."/>
            <person name="Gomez Garrido J."/>
        </authorList>
    </citation>
    <scope>NUCLEOTIDE SEQUENCE [LARGE SCALE GENOMIC DNA]</scope>
</reference>
<organism evidence="4 5">
    <name type="scientific">Olea europaea subsp. europaea</name>
    <dbReference type="NCBI Taxonomy" id="158383"/>
    <lineage>
        <taxon>Eukaryota</taxon>
        <taxon>Viridiplantae</taxon>
        <taxon>Streptophyta</taxon>
        <taxon>Embryophyta</taxon>
        <taxon>Tracheophyta</taxon>
        <taxon>Spermatophyta</taxon>
        <taxon>Magnoliopsida</taxon>
        <taxon>eudicotyledons</taxon>
        <taxon>Gunneridae</taxon>
        <taxon>Pentapetalae</taxon>
        <taxon>asterids</taxon>
        <taxon>lamiids</taxon>
        <taxon>Lamiales</taxon>
        <taxon>Oleaceae</taxon>
        <taxon>Oleeae</taxon>
        <taxon>Olea</taxon>
    </lineage>
</organism>
<dbReference type="PANTHER" id="PTHR31234:SF54">
    <property type="entry name" value="LATE EMBRYOGENESIS ABUNDANT PROTEIN LEA-2 SUBGROUP DOMAIN-CONTAINING PROTEIN"/>
    <property type="match status" value="1"/>
</dbReference>
<dbReference type="Gramene" id="OE9A048507T2">
    <property type="protein sequence ID" value="OE9A048507C2"/>
    <property type="gene ID" value="OE9A048507"/>
</dbReference>
<evidence type="ECO:0000256" key="1">
    <source>
        <dbReference type="ARBA" id="ARBA00004370"/>
    </source>
</evidence>
<keyword evidence="3" id="KW-0812">Transmembrane</keyword>
<accession>A0A8S0RT00</accession>
<evidence type="ECO:0000256" key="2">
    <source>
        <dbReference type="ARBA" id="ARBA00023136"/>
    </source>
</evidence>
<name>A0A8S0RT00_OLEEU</name>
<dbReference type="PANTHER" id="PTHR31234">
    <property type="entry name" value="LATE EMBRYOGENESIS ABUNDANT (LEA) HYDROXYPROLINE-RICH GLYCOPROTEIN FAMILY"/>
    <property type="match status" value="1"/>
</dbReference>
<comment type="subcellular location">
    <subcellularLocation>
        <location evidence="1">Membrane</location>
    </subcellularLocation>
</comment>
<dbReference type="Proteomes" id="UP000594638">
    <property type="component" value="Unassembled WGS sequence"/>
</dbReference>
<proteinExistence type="predicted"/>
<gene>
    <name evidence="4" type="ORF">OLEA9_A048507</name>
</gene>
<keyword evidence="5" id="KW-1185">Reference proteome</keyword>